<dbReference type="HOGENOM" id="CLU_2272362_0_0_3"/>
<dbReference type="OrthoDB" id="9845540at2"/>
<sequence>MNFKSILVLGLGVATLGLTLPAHADTASVNSNNQSTVITGNNNVVNQRNTSRIRNTQTGGRTFENTGSVNDSNQVVDIFGDGNRVDQTNRSDINNVRHNRRR</sequence>
<evidence type="ECO:0000256" key="1">
    <source>
        <dbReference type="SAM" id="MobiDB-lite"/>
    </source>
</evidence>
<evidence type="ECO:0008006" key="5">
    <source>
        <dbReference type="Google" id="ProtNLM"/>
    </source>
</evidence>
<protein>
    <recommendedName>
        <fullName evidence="5">Curlin associated repeat-containing protein</fullName>
    </recommendedName>
</protein>
<proteinExistence type="predicted"/>
<keyword evidence="2" id="KW-0732">Signal</keyword>
<dbReference type="STRING" id="1173020.Cha6605_4799"/>
<dbReference type="Proteomes" id="UP000010366">
    <property type="component" value="Chromosome"/>
</dbReference>
<keyword evidence="4" id="KW-1185">Reference proteome</keyword>
<feature type="signal peptide" evidence="2">
    <location>
        <begin position="1"/>
        <end position="24"/>
    </location>
</feature>
<dbReference type="EMBL" id="CP003600">
    <property type="protein sequence ID" value="AFY95714.1"/>
    <property type="molecule type" value="Genomic_DNA"/>
</dbReference>
<dbReference type="AlphaFoldDB" id="K9UNE1"/>
<evidence type="ECO:0000256" key="2">
    <source>
        <dbReference type="SAM" id="SignalP"/>
    </source>
</evidence>
<organism evidence="3 4">
    <name type="scientific">Chamaesiphon minutus (strain ATCC 27169 / PCC 6605)</name>
    <dbReference type="NCBI Taxonomy" id="1173020"/>
    <lineage>
        <taxon>Bacteria</taxon>
        <taxon>Bacillati</taxon>
        <taxon>Cyanobacteriota</taxon>
        <taxon>Cyanophyceae</taxon>
        <taxon>Gomontiellales</taxon>
        <taxon>Chamaesiphonaceae</taxon>
        <taxon>Chamaesiphon</taxon>
    </lineage>
</organism>
<feature type="region of interest" description="Disordered" evidence="1">
    <location>
        <begin position="79"/>
        <end position="102"/>
    </location>
</feature>
<dbReference type="KEGG" id="cmp:Cha6605_4799"/>
<gene>
    <name evidence="3" type="ORF">Cha6605_4799</name>
</gene>
<feature type="chain" id="PRO_5003936424" description="Curlin associated repeat-containing protein" evidence="2">
    <location>
        <begin position="25"/>
        <end position="102"/>
    </location>
</feature>
<dbReference type="RefSeq" id="WP_015161804.1">
    <property type="nucleotide sequence ID" value="NC_019697.1"/>
</dbReference>
<evidence type="ECO:0000313" key="3">
    <source>
        <dbReference type="EMBL" id="AFY95714.1"/>
    </source>
</evidence>
<name>K9UNE1_CHAP6</name>
<accession>K9UNE1</accession>
<evidence type="ECO:0000313" key="4">
    <source>
        <dbReference type="Proteomes" id="UP000010366"/>
    </source>
</evidence>
<reference evidence="3 4" key="1">
    <citation type="submission" date="2012-05" db="EMBL/GenBank/DDBJ databases">
        <title>Finished chromosome of genome of Chamaesiphon sp. PCC 6605.</title>
        <authorList>
            <consortium name="US DOE Joint Genome Institute"/>
            <person name="Gugger M."/>
            <person name="Coursin T."/>
            <person name="Rippka R."/>
            <person name="Tandeau De Marsac N."/>
            <person name="Huntemann M."/>
            <person name="Wei C.-L."/>
            <person name="Han J."/>
            <person name="Detter J.C."/>
            <person name="Han C."/>
            <person name="Tapia R."/>
            <person name="Chen A."/>
            <person name="Kyrpides N."/>
            <person name="Mavromatis K."/>
            <person name="Markowitz V."/>
            <person name="Szeto E."/>
            <person name="Ivanova N."/>
            <person name="Pagani I."/>
            <person name="Pati A."/>
            <person name="Goodwin L."/>
            <person name="Nordberg H.P."/>
            <person name="Cantor M.N."/>
            <person name="Hua S.X."/>
            <person name="Woyke T."/>
            <person name="Kerfeld C.A."/>
        </authorList>
    </citation>
    <scope>NUCLEOTIDE SEQUENCE [LARGE SCALE GENOMIC DNA]</scope>
    <source>
        <strain evidence="4">ATCC 27169 / PCC 6605</strain>
    </source>
</reference>